<accession>A0A150X7V1</accession>
<dbReference type="Gene3D" id="3.40.50.1110">
    <property type="entry name" value="SGNH hydrolase"/>
    <property type="match status" value="1"/>
</dbReference>
<dbReference type="Proteomes" id="UP000075583">
    <property type="component" value="Unassembled WGS sequence"/>
</dbReference>
<name>A0A150X7V1_ROSEK</name>
<dbReference type="GO" id="GO:0016788">
    <property type="term" value="F:hydrolase activity, acting on ester bonds"/>
    <property type="evidence" value="ECO:0007669"/>
    <property type="project" value="UniProtKB-ARBA"/>
</dbReference>
<dbReference type="InterPro" id="IPR036514">
    <property type="entry name" value="SGNH_hydro_sf"/>
</dbReference>
<evidence type="ECO:0000313" key="1">
    <source>
        <dbReference type="EMBL" id="KYG74817.1"/>
    </source>
</evidence>
<dbReference type="STRING" id="279360.MB14_06325"/>
<dbReference type="EMBL" id="LQZQ01000045">
    <property type="protein sequence ID" value="KYG74817.1"/>
    <property type="molecule type" value="Genomic_DNA"/>
</dbReference>
<dbReference type="SUPFAM" id="SSF52266">
    <property type="entry name" value="SGNH hydrolase"/>
    <property type="match status" value="1"/>
</dbReference>
<reference evidence="1" key="1">
    <citation type="submission" date="2016-01" db="EMBL/GenBank/DDBJ databases">
        <title>Genome sequencing of Roseivirga ehrenbergii KMM 6017.</title>
        <authorList>
            <person name="Selvaratnam C."/>
            <person name="Thevarajoo S."/>
            <person name="Goh K.M."/>
            <person name="Ee R."/>
            <person name="Chan K.-G."/>
            <person name="Chong C.S."/>
        </authorList>
    </citation>
    <scope>NUCLEOTIDE SEQUENCE [LARGE SCALE GENOMIC DNA]</scope>
    <source>
        <strain evidence="1">KMM 6017</strain>
    </source>
</reference>
<dbReference type="AlphaFoldDB" id="A0A150X7V1"/>
<proteinExistence type="predicted"/>
<keyword evidence="2" id="KW-1185">Reference proteome</keyword>
<gene>
    <name evidence="1" type="ORF">MB14_06325</name>
</gene>
<organism evidence="1 2">
    <name type="scientific">Roseivirga ehrenbergii (strain DSM 102268 / JCM 13514 / KCTC 12282 / NCIMB 14502 / KMM 6017)</name>
    <dbReference type="NCBI Taxonomy" id="279360"/>
    <lineage>
        <taxon>Bacteria</taxon>
        <taxon>Pseudomonadati</taxon>
        <taxon>Bacteroidota</taxon>
        <taxon>Cytophagia</taxon>
        <taxon>Cytophagales</taxon>
        <taxon>Roseivirgaceae</taxon>
        <taxon>Roseivirga</taxon>
    </lineage>
</organism>
<sequence length="368" mass="42462">MRAGLFGLDYGDVFSQELMNEGGFLKIGKSVNVVNGYGEKVQWITNSKGFRNDKEFDYDKPNGIIRILSIGDSFTAGYRVGQNETYSYLLENSLNEAQNSVRYEIMVACVQNPLQGLEYLNKYGLKYKPDIVLLGITLGNDLSECFIHLHNDGQKKLVGNTVIQNENYNAERIKKEVLEEVLPEYSYQPASELNDYLEKFVFPKLLNRFANLNYSGESIFAIKGKVPPYIHDFTHGLGVFLTPQPETIRKLYKNMETILKAYHELSIEQGFNTQVILFPQRFQVNELDTKKTITDYHLNTQYFDWELPNRSIGEFCKQNNLDYMDPLDYFRKQTEVLYLPNGDMHLNSKGHKVISDFLFTNMLKATSN</sequence>
<protein>
    <submittedName>
        <fullName evidence="1">Uncharacterized protein</fullName>
    </submittedName>
</protein>
<comment type="caution">
    <text evidence="1">The sequence shown here is derived from an EMBL/GenBank/DDBJ whole genome shotgun (WGS) entry which is preliminary data.</text>
</comment>
<evidence type="ECO:0000313" key="2">
    <source>
        <dbReference type="Proteomes" id="UP000075583"/>
    </source>
</evidence>